<dbReference type="EMBL" id="CAJNOK010024132">
    <property type="protein sequence ID" value="CAF1372672.1"/>
    <property type="molecule type" value="Genomic_DNA"/>
</dbReference>
<dbReference type="EMBL" id="CAJNOQ010004795">
    <property type="protein sequence ID" value="CAF1074352.1"/>
    <property type="molecule type" value="Genomic_DNA"/>
</dbReference>
<accession>A0A814M4M4</accession>
<keyword evidence="5" id="KW-1185">Reference proteome</keyword>
<dbReference type="EMBL" id="CAJOBC010004795">
    <property type="protein sequence ID" value="CAF3841060.1"/>
    <property type="molecule type" value="Genomic_DNA"/>
</dbReference>
<evidence type="ECO:0000313" key="5">
    <source>
        <dbReference type="Proteomes" id="UP000663829"/>
    </source>
</evidence>
<organism evidence="1 5">
    <name type="scientific">Didymodactylos carnosus</name>
    <dbReference type="NCBI Taxonomy" id="1234261"/>
    <lineage>
        <taxon>Eukaryota</taxon>
        <taxon>Metazoa</taxon>
        <taxon>Spiralia</taxon>
        <taxon>Gnathifera</taxon>
        <taxon>Rotifera</taxon>
        <taxon>Eurotatoria</taxon>
        <taxon>Bdelloidea</taxon>
        <taxon>Philodinida</taxon>
        <taxon>Philodinidae</taxon>
        <taxon>Didymodactylos</taxon>
    </lineage>
</organism>
<dbReference type="Proteomes" id="UP000663829">
    <property type="component" value="Unassembled WGS sequence"/>
</dbReference>
<gene>
    <name evidence="1" type="ORF">GPM918_LOCUS17440</name>
    <name evidence="2" type="ORF">OVA965_LOCUS31745</name>
    <name evidence="3" type="ORF">SRO942_LOCUS17438</name>
    <name evidence="4" type="ORF">TMI583_LOCUS32578</name>
</gene>
<dbReference type="Proteomes" id="UP000677228">
    <property type="component" value="Unassembled WGS sequence"/>
</dbReference>
<dbReference type="Proteomes" id="UP000681722">
    <property type="component" value="Unassembled WGS sequence"/>
</dbReference>
<comment type="caution">
    <text evidence="1">The sequence shown here is derived from an EMBL/GenBank/DDBJ whole genome shotgun (WGS) entry which is preliminary data.</text>
</comment>
<proteinExistence type="predicted"/>
<evidence type="ECO:0000313" key="2">
    <source>
        <dbReference type="EMBL" id="CAF1372672.1"/>
    </source>
</evidence>
<dbReference type="Proteomes" id="UP000682733">
    <property type="component" value="Unassembled WGS sequence"/>
</dbReference>
<evidence type="ECO:0000313" key="3">
    <source>
        <dbReference type="EMBL" id="CAF3841060.1"/>
    </source>
</evidence>
<dbReference type="AlphaFoldDB" id="A0A814M4M4"/>
<sequence>MNRSPLGERLKYQDTFRIVTDMNRLNENPSDYEHSERQVKKLLSVTERQFVTITTKKRELFEFVNFI</sequence>
<protein>
    <submittedName>
        <fullName evidence="1">Uncharacterized protein</fullName>
    </submittedName>
</protein>
<name>A0A814M4M4_9BILA</name>
<reference evidence="1" key="1">
    <citation type="submission" date="2021-02" db="EMBL/GenBank/DDBJ databases">
        <authorList>
            <person name="Nowell W R."/>
        </authorList>
    </citation>
    <scope>NUCLEOTIDE SEQUENCE</scope>
</reference>
<dbReference type="EMBL" id="CAJOBA010045800">
    <property type="protein sequence ID" value="CAF4181585.1"/>
    <property type="molecule type" value="Genomic_DNA"/>
</dbReference>
<evidence type="ECO:0000313" key="4">
    <source>
        <dbReference type="EMBL" id="CAF4181585.1"/>
    </source>
</evidence>
<evidence type="ECO:0000313" key="1">
    <source>
        <dbReference type="EMBL" id="CAF1074352.1"/>
    </source>
</evidence>